<dbReference type="HOGENOM" id="CLU_035898_1_0_9"/>
<sequence length="515" mass="58734">MRVIMAMLYDGLKSCVLCQKGAAYNKHIYVDDVCFSKKSKIPTDVSYVFIDWSDFNQAAYVNIPSERLILATRSETVAKETLPPCALIIHSATSLSQLFEMCRDVMRNYFKWGDELLSLVMNNGDIHQIVACAHSLLTNPIMILDNSMKVLAFTKEDAMDDEVWRLTVEKGYADLDAHSSLVLKRALSLLNENDCAYNHPMHGDSLASAKNVIINGNRVAIISLMQKNHSISDGDFSCLCYFGELLALYYKTHNYHNHLTDNRLEMIIIDILAGRFKNDAELSARIRNVNWLPKNNFYILTLRSQHTFLNTTQLKKICDSVVKFISHACAVIFDDNIVVLINHDHLESIPAQESNLMKKFLDKNHLSAGISNCENSISEIARLYRQSLIAIDMGNYLGLNENFFTFKEHRVNSMLYAFINLGDVENYFNPCIKQLLEYDTKKNAALLATLVSYLDNNSKQLKTANELFIQRGTLVYRLKKIEELCSIDLTDSDVIFDLQLSIRIFKLMNKDAVLH</sequence>
<dbReference type="Pfam" id="PF13556">
    <property type="entry name" value="HTH_30"/>
    <property type="match status" value="1"/>
</dbReference>
<dbReference type="Gene3D" id="1.10.10.2840">
    <property type="entry name" value="PucR C-terminal helix-turn-helix domain"/>
    <property type="match status" value="1"/>
</dbReference>
<dbReference type="STRING" id="931626.Awo_c12390"/>
<dbReference type="OrthoDB" id="212459at2"/>
<dbReference type="InterPro" id="IPR051448">
    <property type="entry name" value="CdaR-like_regulators"/>
</dbReference>
<dbReference type="AlphaFoldDB" id="H6LDY0"/>
<reference evidence="3" key="1">
    <citation type="submission" date="2011-07" db="EMBL/GenBank/DDBJ databases">
        <title>Complete genome sequence of Acetobacterium woodii.</title>
        <authorList>
            <person name="Poehlein A."/>
            <person name="Schmidt S."/>
            <person name="Kaster A.-K."/>
            <person name="Goenrich M."/>
            <person name="Vollmers J."/>
            <person name="Thuermer A."/>
            <person name="Gottschalk G."/>
            <person name="Thauer R.K."/>
            <person name="Daniel R."/>
            <person name="Mueller V."/>
        </authorList>
    </citation>
    <scope>NUCLEOTIDE SEQUENCE [LARGE SCALE GENOMIC DNA]</scope>
    <source>
        <strain evidence="3">ATCC 29683 / DSM 1030 / JCM 2381 / KCTC 1655 / WB1</strain>
    </source>
</reference>
<dbReference type="RefSeq" id="WP_014355626.1">
    <property type="nucleotide sequence ID" value="NC_016894.1"/>
</dbReference>
<evidence type="ECO:0000259" key="1">
    <source>
        <dbReference type="Pfam" id="PF13556"/>
    </source>
</evidence>
<dbReference type="eggNOG" id="COG2508">
    <property type="taxonomic scope" value="Bacteria"/>
</dbReference>
<feature type="domain" description="PucR C-terminal helix-turn-helix" evidence="1">
    <location>
        <begin position="446"/>
        <end position="504"/>
    </location>
</feature>
<protein>
    <submittedName>
        <fullName evidence="2">Transcriptional regulator</fullName>
    </submittedName>
</protein>
<name>H6LDY0_ACEWD</name>
<evidence type="ECO:0000313" key="2">
    <source>
        <dbReference type="EMBL" id="AFA48023.1"/>
    </source>
</evidence>
<dbReference type="KEGG" id="awo:Awo_c12390"/>
<proteinExistence type="predicted"/>
<evidence type="ECO:0000313" key="3">
    <source>
        <dbReference type="Proteomes" id="UP000007177"/>
    </source>
</evidence>
<dbReference type="InterPro" id="IPR025736">
    <property type="entry name" value="PucR_C-HTH_dom"/>
</dbReference>
<dbReference type="InterPro" id="IPR042070">
    <property type="entry name" value="PucR_C-HTH_sf"/>
</dbReference>
<organism evidence="2 3">
    <name type="scientific">Acetobacterium woodii (strain ATCC 29683 / DSM 1030 / JCM 2381 / KCTC 1655 / WB1)</name>
    <dbReference type="NCBI Taxonomy" id="931626"/>
    <lineage>
        <taxon>Bacteria</taxon>
        <taxon>Bacillati</taxon>
        <taxon>Bacillota</taxon>
        <taxon>Clostridia</taxon>
        <taxon>Eubacteriales</taxon>
        <taxon>Eubacteriaceae</taxon>
        <taxon>Acetobacterium</taxon>
    </lineage>
</organism>
<dbReference type="Proteomes" id="UP000007177">
    <property type="component" value="Chromosome"/>
</dbReference>
<dbReference type="PANTHER" id="PTHR33744">
    <property type="entry name" value="CARBOHYDRATE DIACID REGULATOR"/>
    <property type="match status" value="1"/>
</dbReference>
<keyword evidence="3" id="KW-1185">Reference proteome</keyword>
<dbReference type="EMBL" id="CP002987">
    <property type="protein sequence ID" value="AFA48023.1"/>
    <property type="molecule type" value="Genomic_DNA"/>
</dbReference>
<gene>
    <name evidence="2" type="ordered locus">Awo_c12390</name>
</gene>
<accession>H6LDY0</accession>
<reference evidence="2 3" key="2">
    <citation type="journal article" date="2012" name="PLoS ONE">
        <title>An ancient pathway combining carbon dioxide fixation with the generation and utilization of a sodium ion gradient for ATP synthesis.</title>
        <authorList>
            <person name="Poehlein A."/>
            <person name="Schmidt S."/>
            <person name="Kaster A.K."/>
            <person name="Goenrich M."/>
            <person name="Vollmers J."/>
            <person name="Thurmer A."/>
            <person name="Bertsch J."/>
            <person name="Schuchmann K."/>
            <person name="Voigt B."/>
            <person name="Hecker M."/>
            <person name="Daniel R."/>
            <person name="Thauer R.K."/>
            <person name="Gottschalk G."/>
            <person name="Muller V."/>
        </authorList>
    </citation>
    <scope>NUCLEOTIDE SEQUENCE [LARGE SCALE GENOMIC DNA]</scope>
    <source>
        <strain evidence="3">ATCC 29683 / DSM 1030 / JCM 2381 / KCTC 1655 / WB1</strain>
    </source>
</reference>
<dbReference type="PANTHER" id="PTHR33744:SF1">
    <property type="entry name" value="DNA-BINDING TRANSCRIPTIONAL ACTIVATOR ADER"/>
    <property type="match status" value="1"/>
</dbReference>